<organism evidence="6 7">
    <name type="scientific">Coprinopsis cinerea (strain Okayama-7 / 130 / ATCC MYA-4618 / FGSC 9003)</name>
    <name type="common">Inky cap fungus</name>
    <name type="synonym">Hormographiella aspergillata</name>
    <dbReference type="NCBI Taxonomy" id="240176"/>
    <lineage>
        <taxon>Eukaryota</taxon>
        <taxon>Fungi</taxon>
        <taxon>Dikarya</taxon>
        <taxon>Basidiomycota</taxon>
        <taxon>Agaricomycotina</taxon>
        <taxon>Agaricomycetes</taxon>
        <taxon>Agaricomycetidae</taxon>
        <taxon>Agaricales</taxon>
        <taxon>Agaricineae</taxon>
        <taxon>Psathyrellaceae</taxon>
        <taxon>Coprinopsis</taxon>
    </lineage>
</organism>
<accession>A8NTZ6</accession>
<dbReference type="VEuPathDB" id="FungiDB:CC1G_06427"/>
<dbReference type="RefSeq" id="XP_001836342.1">
    <property type="nucleotide sequence ID" value="XM_001836290.1"/>
</dbReference>
<dbReference type="CDD" id="cd01389">
    <property type="entry name" value="HMG-box_ROX1-like"/>
    <property type="match status" value="1"/>
</dbReference>
<feature type="compositionally biased region" description="Basic residues" evidence="4">
    <location>
        <begin position="237"/>
        <end position="246"/>
    </location>
</feature>
<reference evidence="6 7" key="1">
    <citation type="journal article" date="2010" name="Proc. Natl. Acad. Sci. U.S.A.">
        <title>Insights into evolution of multicellular fungi from the assembled chromosomes of the mushroom Coprinopsis cinerea (Coprinus cinereus).</title>
        <authorList>
            <person name="Stajich J.E."/>
            <person name="Wilke S.K."/>
            <person name="Ahren D."/>
            <person name="Au C.H."/>
            <person name="Birren B.W."/>
            <person name="Borodovsky M."/>
            <person name="Burns C."/>
            <person name="Canback B."/>
            <person name="Casselton L.A."/>
            <person name="Cheng C.K."/>
            <person name="Deng J."/>
            <person name="Dietrich F.S."/>
            <person name="Fargo D.C."/>
            <person name="Farman M.L."/>
            <person name="Gathman A.C."/>
            <person name="Goldberg J."/>
            <person name="Guigo R."/>
            <person name="Hoegger P.J."/>
            <person name="Hooker J.B."/>
            <person name="Huggins A."/>
            <person name="James T.Y."/>
            <person name="Kamada T."/>
            <person name="Kilaru S."/>
            <person name="Kodira C."/>
            <person name="Kues U."/>
            <person name="Kupfer D."/>
            <person name="Kwan H.S."/>
            <person name="Lomsadze A."/>
            <person name="Li W."/>
            <person name="Lilly W.W."/>
            <person name="Ma L.J."/>
            <person name="Mackey A.J."/>
            <person name="Manning G."/>
            <person name="Martin F."/>
            <person name="Muraguchi H."/>
            <person name="Natvig D.O."/>
            <person name="Palmerini H."/>
            <person name="Ramesh M.A."/>
            <person name="Rehmeyer C.J."/>
            <person name="Roe B.A."/>
            <person name="Shenoy N."/>
            <person name="Stanke M."/>
            <person name="Ter-Hovhannisyan V."/>
            <person name="Tunlid A."/>
            <person name="Velagapudi R."/>
            <person name="Vision T.J."/>
            <person name="Zeng Q."/>
            <person name="Zolan M.E."/>
            <person name="Pukkila P.J."/>
        </authorList>
    </citation>
    <scope>NUCLEOTIDE SEQUENCE [LARGE SCALE GENOMIC DNA]</scope>
    <source>
        <strain evidence="7">Okayama-7 / 130 / ATCC MYA-4618 / FGSC 9003</strain>
    </source>
</reference>
<dbReference type="EMBL" id="AACS02000004">
    <property type="protein sequence ID" value="EAU85526.1"/>
    <property type="molecule type" value="Genomic_DNA"/>
</dbReference>
<dbReference type="SUPFAM" id="SSF47095">
    <property type="entry name" value="HMG-box"/>
    <property type="match status" value="1"/>
</dbReference>
<dbReference type="PROSITE" id="PS50118">
    <property type="entry name" value="HMG_BOX_2"/>
    <property type="match status" value="1"/>
</dbReference>
<evidence type="ECO:0000256" key="3">
    <source>
        <dbReference type="PROSITE-ProRule" id="PRU00267"/>
    </source>
</evidence>
<feature type="compositionally biased region" description="Basic residues" evidence="4">
    <location>
        <begin position="140"/>
        <end position="156"/>
    </location>
</feature>
<comment type="caution">
    <text evidence="6">The sequence shown here is derived from an EMBL/GenBank/DDBJ whole genome shotgun (WGS) entry which is preliminary data.</text>
</comment>
<dbReference type="PANTHER" id="PTHR10270:SF161">
    <property type="entry name" value="SEX-DETERMINING REGION Y PROTEIN"/>
    <property type="match status" value="1"/>
</dbReference>
<feature type="compositionally biased region" description="Pro residues" evidence="4">
    <location>
        <begin position="113"/>
        <end position="123"/>
    </location>
</feature>
<dbReference type="OrthoDB" id="6247875at2759"/>
<dbReference type="GO" id="GO:0005634">
    <property type="term" value="C:nucleus"/>
    <property type="evidence" value="ECO:0007669"/>
    <property type="project" value="UniProtKB-UniRule"/>
</dbReference>
<dbReference type="Proteomes" id="UP000001861">
    <property type="component" value="Unassembled WGS sequence"/>
</dbReference>
<evidence type="ECO:0000256" key="2">
    <source>
        <dbReference type="ARBA" id="ARBA00023163"/>
    </source>
</evidence>
<feature type="domain" description="HMG box" evidence="5">
    <location>
        <begin position="154"/>
        <end position="226"/>
    </location>
</feature>
<dbReference type="SMART" id="SM00398">
    <property type="entry name" value="HMG"/>
    <property type="match status" value="1"/>
</dbReference>
<dbReference type="InterPro" id="IPR050140">
    <property type="entry name" value="SRY-related_HMG-box_TF-like"/>
</dbReference>
<evidence type="ECO:0000313" key="6">
    <source>
        <dbReference type="EMBL" id="EAU85526.1"/>
    </source>
</evidence>
<keyword evidence="7" id="KW-1185">Reference proteome</keyword>
<dbReference type="GO" id="GO:0030154">
    <property type="term" value="P:cell differentiation"/>
    <property type="evidence" value="ECO:0007669"/>
    <property type="project" value="TreeGrafter"/>
</dbReference>
<gene>
    <name evidence="6" type="ORF">CC1G_06427</name>
</gene>
<evidence type="ECO:0000256" key="4">
    <source>
        <dbReference type="SAM" id="MobiDB-lite"/>
    </source>
</evidence>
<dbReference type="KEGG" id="cci:CC1G_06427"/>
<dbReference type="eggNOG" id="KOG0527">
    <property type="taxonomic scope" value="Eukaryota"/>
</dbReference>
<keyword evidence="2" id="KW-0804">Transcription</keyword>
<sequence>MSAFTTVASQHDQYYSEEFAPTLYNSQSQWTQQLSEPYPISGSAFLPIGVPGGPVHYTSSPSSPQSQSHHIQYFDNDCQHLHWVPDPRNGSPAISASSPASISSYTSSSYYAPTPPAQSPSPSPSVSSSSSPPPFVGPIRNRRPHTKAQKSSHIPRPRNAFILFRSHFNETNPPKVSPTGKRLNQNELSREVGRVWNAMSKEEQQPWKDKYEEELRLHRLKYPDYAYEPRRRAEGRKPRKDRKVKTVSREVRVHDGSESDSGASIASFAYPSPASSSPALSPESVPFCFPGDGEAGSPKQVVHLTDNERPSTLNTELDMHMGSFNFNDSADQVDADPLRDQLSALQIPLYLDFGFNFDFSDVPAPADAQIDAQYDALVQSYINLNAFEA</sequence>
<evidence type="ECO:0000259" key="5">
    <source>
        <dbReference type="PROSITE" id="PS50118"/>
    </source>
</evidence>
<keyword evidence="3" id="KW-0539">Nucleus</keyword>
<dbReference type="GO" id="GO:0000978">
    <property type="term" value="F:RNA polymerase II cis-regulatory region sequence-specific DNA binding"/>
    <property type="evidence" value="ECO:0007669"/>
    <property type="project" value="TreeGrafter"/>
</dbReference>
<dbReference type="GeneID" id="6012885"/>
<feature type="region of interest" description="Disordered" evidence="4">
    <location>
        <begin position="229"/>
        <end position="264"/>
    </location>
</feature>
<dbReference type="InterPro" id="IPR009071">
    <property type="entry name" value="HMG_box_dom"/>
</dbReference>
<keyword evidence="1 3" id="KW-0238">DNA-binding</keyword>
<name>A8NTZ6_COPC7</name>
<evidence type="ECO:0000313" key="7">
    <source>
        <dbReference type="Proteomes" id="UP000001861"/>
    </source>
</evidence>
<dbReference type="InterPro" id="IPR036910">
    <property type="entry name" value="HMG_box_dom_sf"/>
</dbReference>
<dbReference type="Pfam" id="PF00505">
    <property type="entry name" value="HMG_box"/>
    <property type="match status" value="1"/>
</dbReference>
<dbReference type="Gene3D" id="1.10.30.10">
    <property type="entry name" value="High mobility group box domain"/>
    <property type="match status" value="1"/>
</dbReference>
<protein>
    <recommendedName>
        <fullName evidence="5">HMG box domain-containing protein</fullName>
    </recommendedName>
</protein>
<proteinExistence type="predicted"/>
<dbReference type="PANTHER" id="PTHR10270">
    <property type="entry name" value="SOX TRANSCRIPTION FACTOR"/>
    <property type="match status" value="1"/>
</dbReference>
<feature type="region of interest" description="Disordered" evidence="4">
    <location>
        <begin position="105"/>
        <end position="157"/>
    </location>
</feature>
<dbReference type="AlphaFoldDB" id="A8NTZ6"/>
<dbReference type="InParanoid" id="A8NTZ6"/>
<evidence type="ECO:0000256" key="1">
    <source>
        <dbReference type="ARBA" id="ARBA00023125"/>
    </source>
</evidence>
<feature type="compositionally biased region" description="Basic and acidic residues" evidence="4">
    <location>
        <begin position="247"/>
        <end position="257"/>
    </location>
</feature>
<dbReference type="GO" id="GO:0001228">
    <property type="term" value="F:DNA-binding transcription activator activity, RNA polymerase II-specific"/>
    <property type="evidence" value="ECO:0007669"/>
    <property type="project" value="TreeGrafter"/>
</dbReference>
<feature type="DNA-binding region" description="HMG box" evidence="3">
    <location>
        <begin position="154"/>
        <end position="226"/>
    </location>
</feature>